<dbReference type="EMBL" id="JAPDMQ010000495">
    <property type="protein sequence ID" value="KAK0523693.1"/>
    <property type="molecule type" value="Genomic_DNA"/>
</dbReference>
<accession>A0AAN6G8L8</accession>
<protein>
    <submittedName>
        <fullName evidence="2">Uncharacterized protein</fullName>
    </submittedName>
</protein>
<evidence type="ECO:0000256" key="1">
    <source>
        <dbReference type="SAM" id="SignalP"/>
    </source>
</evidence>
<sequence>MTRFFTLLPLLAAAVACVSAVNHGGYKARDHQAIIGRKDGFQVRHMARDVNDPQPGDATKAIPAPKIIPECNKMCVYITAPSDVAVLAEVQGKNFTVDSNTVAYQLGYGQTNTYGFQPTSDSTYGITVAYEKLQNMILMVQNGPAPNHTLIARYESHTRAWVGPAGFGPYSNVGSEPNSTDNVFILYV</sequence>
<keyword evidence="3" id="KW-1185">Reference proteome</keyword>
<dbReference type="Proteomes" id="UP001176521">
    <property type="component" value="Unassembled WGS sequence"/>
</dbReference>
<organism evidence="2 3">
    <name type="scientific">Tilletia horrida</name>
    <dbReference type="NCBI Taxonomy" id="155126"/>
    <lineage>
        <taxon>Eukaryota</taxon>
        <taxon>Fungi</taxon>
        <taxon>Dikarya</taxon>
        <taxon>Basidiomycota</taxon>
        <taxon>Ustilaginomycotina</taxon>
        <taxon>Exobasidiomycetes</taxon>
        <taxon>Tilletiales</taxon>
        <taxon>Tilletiaceae</taxon>
        <taxon>Tilletia</taxon>
    </lineage>
</organism>
<dbReference type="AlphaFoldDB" id="A0AAN6G8L8"/>
<comment type="caution">
    <text evidence="2">The sequence shown here is derived from an EMBL/GenBank/DDBJ whole genome shotgun (WGS) entry which is preliminary data.</text>
</comment>
<evidence type="ECO:0000313" key="2">
    <source>
        <dbReference type="EMBL" id="KAK0523693.1"/>
    </source>
</evidence>
<dbReference type="PROSITE" id="PS51257">
    <property type="entry name" value="PROKAR_LIPOPROTEIN"/>
    <property type="match status" value="1"/>
</dbReference>
<feature type="signal peptide" evidence="1">
    <location>
        <begin position="1"/>
        <end position="20"/>
    </location>
</feature>
<feature type="chain" id="PRO_5042988877" evidence="1">
    <location>
        <begin position="21"/>
        <end position="188"/>
    </location>
</feature>
<name>A0AAN6G8L8_9BASI</name>
<evidence type="ECO:0000313" key="3">
    <source>
        <dbReference type="Proteomes" id="UP001176521"/>
    </source>
</evidence>
<keyword evidence="1" id="KW-0732">Signal</keyword>
<proteinExistence type="predicted"/>
<gene>
    <name evidence="2" type="ORF">OC842_006068</name>
</gene>
<reference evidence="2" key="1">
    <citation type="journal article" date="2023" name="PhytoFront">
        <title>Draft Genome Resources of Seven Strains of Tilletia horrida, Causal Agent of Kernel Smut of Rice.</title>
        <authorList>
            <person name="Khanal S."/>
            <person name="Antony Babu S."/>
            <person name="Zhou X.G."/>
        </authorList>
    </citation>
    <scope>NUCLEOTIDE SEQUENCE</scope>
    <source>
        <strain evidence="2">TX3</strain>
    </source>
</reference>